<dbReference type="EMBL" id="AP019377">
    <property type="protein sequence ID" value="BBH94158.1"/>
    <property type="molecule type" value="Genomic_DNA"/>
</dbReference>
<sequence length="73" mass="7766">MEAGPPILRILAIRLLILALPMAEAPSGQATGPLATQPIRAIQSGHTGRAILPPGIPAIPLPRHARVIITRWR</sequence>
<protein>
    <submittedName>
        <fullName evidence="1">Uncharacterized protein</fullName>
    </submittedName>
</protein>
<gene>
    <name evidence="1" type="ORF">KTA_23570</name>
</gene>
<reference evidence="1" key="1">
    <citation type="submission" date="2018-12" db="EMBL/GenBank/DDBJ databases">
        <title>Novel natural products biosynthetic potential of the class Ktedonobacteria.</title>
        <authorList>
            <person name="Zheng Y."/>
            <person name="Saitou A."/>
            <person name="Wang C.M."/>
            <person name="Toyoda A."/>
            <person name="Minakuchi Y."/>
            <person name="Sekiguchi Y."/>
            <person name="Ueda K."/>
            <person name="Takano H."/>
            <person name="Sakai Y."/>
            <person name="Yokota A."/>
            <person name="Yabe S."/>
        </authorList>
    </citation>
    <scope>NUCLEOTIDE SEQUENCE</scope>
    <source>
        <strain evidence="1">A3-2</strain>
    </source>
</reference>
<name>A0A455T2L3_9CHLR</name>
<organism evidence="1">
    <name type="scientific">Thermogemmatispora argillosa</name>
    <dbReference type="NCBI Taxonomy" id="2045280"/>
    <lineage>
        <taxon>Bacteria</taxon>
        <taxon>Bacillati</taxon>
        <taxon>Chloroflexota</taxon>
        <taxon>Ktedonobacteria</taxon>
        <taxon>Thermogemmatisporales</taxon>
        <taxon>Thermogemmatisporaceae</taxon>
        <taxon>Thermogemmatispora</taxon>
    </lineage>
</organism>
<proteinExistence type="predicted"/>
<dbReference type="AlphaFoldDB" id="A0A455T2L3"/>
<accession>A0A455T2L3</accession>
<evidence type="ECO:0000313" key="1">
    <source>
        <dbReference type="EMBL" id="BBH94158.1"/>
    </source>
</evidence>